<sequence length="58" mass="6537">MTAPSSTPRGERAGRPGARWETTLTWTGEQYVDDTTPTPRPNRATRRAMARTARKAHR</sequence>
<keyword evidence="3" id="KW-1185">Reference proteome</keyword>
<dbReference type="Proteomes" id="UP000630936">
    <property type="component" value="Unassembled WGS sequence"/>
</dbReference>
<accession>A0A918PZP7</accession>
<evidence type="ECO:0000313" key="3">
    <source>
        <dbReference type="Proteomes" id="UP000630936"/>
    </source>
</evidence>
<proteinExistence type="predicted"/>
<dbReference type="RefSeq" id="WP_190122823.1">
    <property type="nucleotide sequence ID" value="NZ_BMWG01000004.1"/>
</dbReference>
<protein>
    <submittedName>
        <fullName evidence="2">Uncharacterized protein</fullName>
    </submittedName>
</protein>
<feature type="region of interest" description="Disordered" evidence="1">
    <location>
        <begin position="1"/>
        <end position="58"/>
    </location>
</feature>
<feature type="compositionally biased region" description="Basic residues" evidence="1">
    <location>
        <begin position="43"/>
        <end position="58"/>
    </location>
</feature>
<gene>
    <name evidence="2" type="ORF">GCM10010387_22580</name>
</gene>
<name>A0A918PZP7_9ACTN</name>
<evidence type="ECO:0000256" key="1">
    <source>
        <dbReference type="SAM" id="MobiDB-lite"/>
    </source>
</evidence>
<dbReference type="AlphaFoldDB" id="A0A918PZP7"/>
<dbReference type="EMBL" id="BMWG01000004">
    <property type="protein sequence ID" value="GGZ28600.1"/>
    <property type="molecule type" value="Genomic_DNA"/>
</dbReference>
<evidence type="ECO:0000313" key="2">
    <source>
        <dbReference type="EMBL" id="GGZ28600.1"/>
    </source>
</evidence>
<organism evidence="2 3">
    <name type="scientific">Streptomyces inusitatus</name>
    <dbReference type="NCBI Taxonomy" id="68221"/>
    <lineage>
        <taxon>Bacteria</taxon>
        <taxon>Bacillati</taxon>
        <taxon>Actinomycetota</taxon>
        <taxon>Actinomycetes</taxon>
        <taxon>Kitasatosporales</taxon>
        <taxon>Streptomycetaceae</taxon>
        <taxon>Streptomyces</taxon>
    </lineage>
</organism>
<reference evidence="2" key="2">
    <citation type="submission" date="2020-09" db="EMBL/GenBank/DDBJ databases">
        <authorList>
            <person name="Sun Q."/>
            <person name="Ohkuma M."/>
        </authorList>
    </citation>
    <scope>NUCLEOTIDE SEQUENCE</scope>
    <source>
        <strain evidence="2">JCM 4988</strain>
    </source>
</reference>
<comment type="caution">
    <text evidence="2">The sequence shown here is derived from an EMBL/GenBank/DDBJ whole genome shotgun (WGS) entry which is preliminary data.</text>
</comment>
<reference evidence="2" key="1">
    <citation type="journal article" date="2014" name="Int. J. Syst. Evol. Microbiol.">
        <title>Complete genome sequence of Corynebacterium casei LMG S-19264T (=DSM 44701T), isolated from a smear-ripened cheese.</title>
        <authorList>
            <consortium name="US DOE Joint Genome Institute (JGI-PGF)"/>
            <person name="Walter F."/>
            <person name="Albersmeier A."/>
            <person name="Kalinowski J."/>
            <person name="Ruckert C."/>
        </authorList>
    </citation>
    <scope>NUCLEOTIDE SEQUENCE</scope>
    <source>
        <strain evidence="2">JCM 4988</strain>
    </source>
</reference>